<keyword evidence="2" id="KW-1185">Reference proteome</keyword>
<organism evidence="1 2">
    <name type="scientific">Porites lobata</name>
    <dbReference type="NCBI Taxonomy" id="104759"/>
    <lineage>
        <taxon>Eukaryota</taxon>
        <taxon>Metazoa</taxon>
        <taxon>Cnidaria</taxon>
        <taxon>Anthozoa</taxon>
        <taxon>Hexacorallia</taxon>
        <taxon>Scleractinia</taxon>
        <taxon>Fungiina</taxon>
        <taxon>Poritidae</taxon>
        <taxon>Porites</taxon>
    </lineage>
</organism>
<evidence type="ECO:0000313" key="2">
    <source>
        <dbReference type="Proteomes" id="UP001159405"/>
    </source>
</evidence>
<evidence type="ECO:0000313" key="1">
    <source>
        <dbReference type="EMBL" id="CAH3121942.1"/>
    </source>
</evidence>
<sequence>MIETLLNYGEEAKKKATFYGHVLLRYPWKNGYGLMLNGVNLRIKLNRAKNSFCLMSSAAAPTFKVVITEAILFLSQDAGNQISRSDYGSGYIAFCFDLSPDHCSGDHFELIKQGNLRTELHFKEPLANTVNL</sequence>
<comment type="caution">
    <text evidence="1">The sequence shown here is derived from an EMBL/GenBank/DDBJ whole genome shotgun (WGS) entry which is preliminary data.</text>
</comment>
<name>A0ABN8NUT2_9CNID</name>
<dbReference type="Proteomes" id="UP001159405">
    <property type="component" value="Unassembled WGS sequence"/>
</dbReference>
<protein>
    <submittedName>
        <fullName evidence="1">Uncharacterized protein</fullName>
    </submittedName>
</protein>
<feature type="non-terminal residue" evidence="1">
    <location>
        <position position="132"/>
    </location>
</feature>
<proteinExistence type="predicted"/>
<accession>A0ABN8NUT2</accession>
<gene>
    <name evidence="1" type="ORF">PLOB_00029005</name>
</gene>
<dbReference type="EMBL" id="CALNXK010000036">
    <property type="protein sequence ID" value="CAH3121942.1"/>
    <property type="molecule type" value="Genomic_DNA"/>
</dbReference>
<reference evidence="1 2" key="1">
    <citation type="submission" date="2022-05" db="EMBL/GenBank/DDBJ databases">
        <authorList>
            <consortium name="Genoscope - CEA"/>
            <person name="William W."/>
        </authorList>
    </citation>
    <scope>NUCLEOTIDE SEQUENCE [LARGE SCALE GENOMIC DNA]</scope>
</reference>